<dbReference type="EMBL" id="JAOPGA020000855">
    <property type="protein sequence ID" value="KAL0482444.1"/>
    <property type="molecule type" value="Genomic_DNA"/>
</dbReference>
<dbReference type="Gene3D" id="2.80.10.50">
    <property type="match status" value="1"/>
</dbReference>
<organism evidence="1 2">
    <name type="scientific">Acrasis kona</name>
    <dbReference type="NCBI Taxonomy" id="1008807"/>
    <lineage>
        <taxon>Eukaryota</taxon>
        <taxon>Discoba</taxon>
        <taxon>Heterolobosea</taxon>
        <taxon>Tetramitia</taxon>
        <taxon>Eutetramitia</taxon>
        <taxon>Acrasidae</taxon>
        <taxon>Acrasis</taxon>
    </lineage>
</organism>
<name>A0AAW2Z0G3_9EUKA</name>
<sequence>MSVVHIINRGLNTHLDGIAFGEDRVICNGSPLGEYQVFVFIGTGDGFYRIIHQVSGKEVMADNMNKVRLLQPAVSPWHHWRFETVSEGCQRIIHRQTNNILEAAPSGELILNAWSGSPSQVWTFAPYGAPPIGLPVQPMPVQPNPYIIPQQLPYGVPQQAPYVPQHNPYANPYANPQINSNVQPAVVNRQVSPQVVVVEKTRVVNNTDAEDAACCAGIAASLCCLGGCCLAILGMEAMSQ</sequence>
<dbReference type="InterPro" id="IPR035992">
    <property type="entry name" value="Ricin_B-like_lectins"/>
</dbReference>
<keyword evidence="2" id="KW-1185">Reference proteome</keyword>
<dbReference type="SUPFAM" id="SSF50370">
    <property type="entry name" value="Ricin B-like lectins"/>
    <property type="match status" value="1"/>
</dbReference>
<dbReference type="CDD" id="cd00161">
    <property type="entry name" value="beta-trefoil_Ricin-like"/>
    <property type="match status" value="1"/>
</dbReference>
<dbReference type="Proteomes" id="UP001431209">
    <property type="component" value="Unassembled WGS sequence"/>
</dbReference>
<evidence type="ECO:0000313" key="1">
    <source>
        <dbReference type="EMBL" id="KAL0482444.1"/>
    </source>
</evidence>
<comment type="caution">
    <text evidence="1">The sequence shown here is derived from an EMBL/GenBank/DDBJ whole genome shotgun (WGS) entry which is preliminary data.</text>
</comment>
<protein>
    <submittedName>
        <fullName evidence="1">Transcription elongation regulator 1</fullName>
    </submittedName>
</protein>
<reference evidence="1 2" key="1">
    <citation type="submission" date="2024-03" db="EMBL/GenBank/DDBJ databases">
        <title>The Acrasis kona genome and developmental transcriptomes reveal deep origins of eukaryotic multicellular pathways.</title>
        <authorList>
            <person name="Sheikh S."/>
            <person name="Fu C.-J."/>
            <person name="Brown M.W."/>
            <person name="Baldauf S.L."/>
        </authorList>
    </citation>
    <scope>NUCLEOTIDE SEQUENCE [LARGE SCALE GENOMIC DNA]</scope>
    <source>
        <strain evidence="1 2">ATCC MYA-3509</strain>
    </source>
</reference>
<dbReference type="PROSITE" id="PS50231">
    <property type="entry name" value="RICIN_B_LECTIN"/>
    <property type="match status" value="1"/>
</dbReference>
<proteinExistence type="predicted"/>
<accession>A0AAW2Z0G3</accession>
<evidence type="ECO:0000313" key="2">
    <source>
        <dbReference type="Proteomes" id="UP001431209"/>
    </source>
</evidence>
<dbReference type="AlphaFoldDB" id="A0AAW2Z0G3"/>
<gene>
    <name evidence="1" type="ORF">AKO1_013083</name>
</gene>